<evidence type="ECO:0000313" key="6">
    <source>
        <dbReference type="EMBL" id="KIE09403.1"/>
    </source>
</evidence>
<keyword evidence="2" id="KW-0902">Two-component regulatory system</keyword>
<dbReference type="EMBL" id="JHEG04000001">
    <property type="protein sequence ID" value="KAF3884816.1"/>
    <property type="molecule type" value="Genomic_DNA"/>
</dbReference>
<feature type="domain" description="Response regulatory" evidence="4">
    <location>
        <begin position="3"/>
        <end position="119"/>
    </location>
</feature>
<dbReference type="InterPro" id="IPR050595">
    <property type="entry name" value="Bact_response_regulator"/>
</dbReference>
<protein>
    <submittedName>
        <fullName evidence="6">Chemotaxis protein CheY</fullName>
    </submittedName>
    <submittedName>
        <fullName evidence="5">Response regulator</fullName>
    </submittedName>
</protein>
<dbReference type="PANTHER" id="PTHR44591:SF14">
    <property type="entry name" value="PROTEIN PILG"/>
    <property type="match status" value="1"/>
</dbReference>
<proteinExistence type="predicted"/>
<name>A0A0C1R0N1_9CYAN</name>
<evidence type="ECO:0000256" key="2">
    <source>
        <dbReference type="ARBA" id="ARBA00023012"/>
    </source>
</evidence>
<evidence type="ECO:0000313" key="5">
    <source>
        <dbReference type="EMBL" id="KAF3884816.1"/>
    </source>
</evidence>
<dbReference type="PANTHER" id="PTHR44591">
    <property type="entry name" value="STRESS RESPONSE REGULATOR PROTEIN 1"/>
    <property type="match status" value="1"/>
</dbReference>
<feature type="modified residue" description="4-aspartylphosphate" evidence="3">
    <location>
        <position position="52"/>
    </location>
</feature>
<dbReference type="Gene3D" id="3.40.50.2300">
    <property type="match status" value="1"/>
</dbReference>
<dbReference type="PROSITE" id="PS50110">
    <property type="entry name" value="RESPONSE_REGULATORY"/>
    <property type="match status" value="1"/>
</dbReference>
<dbReference type="RefSeq" id="WP_038084323.1">
    <property type="nucleotide sequence ID" value="NZ_JHEG04000001.1"/>
</dbReference>
<dbReference type="EMBL" id="JHEG02000058">
    <property type="protein sequence ID" value="KIE09403.1"/>
    <property type="molecule type" value="Genomic_DNA"/>
</dbReference>
<evidence type="ECO:0000259" key="4">
    <source>
        <dbReference type="PROSITE" id="PS50110"/>
    </source>
</evidence>
<dbReference type="GO" id="GO:0000160">
    <property type="term" value="P:phosphorelay signal transduction system"/>
    <property type="evidence" value="ECO:0007669"/>
    <property type="project" value="UniProtKB-KW"/>
</dbReference>
<keyword evidence="7" id="KW-1185">Reference proteome</keyword>
<dbReference type="Pfam" id="PF00072">
    <property type="entry name" value="Response_reg"/>
    <property type="match status" value="1"/>
</dbReference>
<gene>
    <name evidence="6" type="ORF">DA73_0234250</name>
    <name evidence="5" type="ORF">DA73_0400004645</name>
</gene>
<dbReference type="STRING" id="1479485.DA73_0234250"/>
<sequence>MTTVLLVEDSLTETQVITSYLKQAEIKVICARSGEEAQIKLQSETPDLVILDVILPGQSGFELCRELKTNSNTQHIPVVMCSTKGTEADKLWGSMLGANAYISKPVNQQQLIQTIRNLTNKFIIRNY</sequence>
<comment type="caution">
    <text evidence="6">The sequence shown here is derived from an EMBL/GenBank/DDBJ whole genome shotgun (WGS) entry which is preliminary data.</text>
</comment>
<evidence type="ECO:0000313" key="7">
    <source>
        <dbReference type="Proteomes" id="UP000029738"/>
    </source>
</evidence>
<accession>A0A0C1R0N1</accession>
<evidence type="ECO:0000256" key="3">
    <source>
        <dbReference type="PROSITE-ProRule" id="PRU00169"/>
    </source>
</evidence>
<dbReference type="SMART" id="SM00448">
    <property type="entry name" value="REC"/>
    <property type="match status" value="1"/>
</dbReference>
<keyword evidence="1 3" id="KW-0597">Phosphoprotein</keyword>
<reference evidence="6" key="1">
    <citation type="journal article" date="2015" name="Genome Announc.">
        <title>Draft Genome Sequence of Tolypothrix boutellei Strain VB521301.</title>
        <authorList>
            <person name="Chandrababunaidu M.M."/>
            <person name="Singh D."/>
            <person name="Sen D."/>
            <person name="Bhan S."/>
            <person name="Das S."/>
            <person name="Gupta A."/>
            <person name="Adhikary S.P."/>
            <person name="Tripathy S."/>
        </authorList>
    </citation>
    <scope>NUCLEOTIDE SEQUENCE</scope>
    <source>
        <strain evidence="6">VB521301</strain>
    </source>
</reference>
<dbReference type="CDD" id="cd17574">
    <property type="entry name" value="REC_OmpR"/>
    <property type="match status" value="1"/>
</dbReference>
<dbReference type="Proteomes" id="UP000029738">
    <property type="component" value="Unassembled WGS sequence"/>
</dbReference>
<dbReference type="OrthoDB" id="582422at2"/>
<dbReference type="InterPro" id="IPR011006">
    <property type="entry name" value="CheY-like_superfamily"/>
</dbReference>
<evidence type="ECO:0000256" key="1">
    <source>
        <dbReference type="ARBA" id="ARBA00022553"/>
    </source>
</evidence>
<reference evidence="5" key="2">
    <citation type="submission" date="2019-11" db="EMBL/GenBank/DDBJ databases">
        <title>Improved Assembly of Tolypothrix boutellei genome.</title>
        <authorList>
            <person name="Sarangi A.N."/>
            <person name="Mukherjee M."/>
            <person name="Ghosh S."/>
            <person name="Singh D."/>
            <person name="Das A."/>
            <person name="Kant S."/>
            <person name="Prusty A."/>
            <person name="Tripathy S."/>
        </authorList>
    </citation>
    <scope>NUCLEOTIDE SEQUENCE</scope>
    <source>
        <strain evidence="5">VB521301</strain>
    </source>
</reference>
<organism evidence="6">
    <name type="scientific">Tolypothrix bouteillei VB521301</name>
    <dbReference type="NCBI Taxonomy" id="1479485"/>
    <lineage>
        <taxon>Bacteria</taxon>
        <taxon>Bacillati</taxon>
        <taxon>Cyanobacteriota</taxon>
        <taxon>Cyanophyceae</taxon>
        <taxon>Nostocales</taxon>
        <taxon>Tolypothrichaceae</taxon>
        <taxon>Tolypothrix</taxon>
    </lineage>
</organism>
<dbReference type="InterPro" id="IPR001789">
    <property type="entry name" value="Sig_transdc_resp-reg_receiver"/>
</dbReference>
<dbReference type="AlphaFoldDB" id="A0A0C1R0N1"/>
<dbReference type="SUPFAM" id="SSF52172">
    <property type="entry name" value="CheY-like"/>
    <property type="match status" value="1"/>
</dbReference>